<dbReference type="Proteomes" id="UP001497516">
    <property type="component" value="Chromosome 8"/>
</dbReference>
<evidence type="ECO:0000313" key="3">
    <source>
        <dbReference type="Proteomes" id="UP001497516"/>
    </source>
</evidence>
<dbReference type="EMBL" id="OZ034821">
    <property type="protein sequence ID" value="CAL1405366.1"/>
    <property type="molecule type" value="Genomic_DNA"/>
</dbReference>
<evidence type="ECO:0000313" key="2">
    <source>
        <dbReference type="EMBL" id="CAL1405366.1"/>
    </source>
</evidence>
<feature type="region of interest" description="Disordered" evidence="1">
    <location>
        <begin position="1"/>
        <end position="29"/>
    </location>
</feature>
<protein>
    <submittedName>
        <fullName evidence="2">Uncharacterized protein</fullName>
    </submittedName>
</protein>
<name>A0AAV2G400_9ROSI</name>
<sequence>MDSLHALANSPPSTISEISGRPSDNPLATPAGKAALTFTYANQPLNFKAALARINQDTAKSLSQWTFVGTKRHGNMPLPRGSRIEIIFQIQREALPTLEEDPGGPSPGSFYRLLLSMFSAKMEVAAG</sequence>
<gene>
    <name evidence="2" type="ORF">LTRI10_LOCUS45158</name>
</gene>
<organism evidence="2 3">
    <name type="scientific">Linum trigynum</name>
    <dbReference type="NCBI Taxonomy" id="586398"/>
    <lineage>
        <taxon>Eukaryota</taxon>
        <taxon>Viridiplantae</taxon>
        <taxon>Streptophyta</taxon>
        <taxon>Embryophyta</taxon>
        <taxon>Tracheophyta</taxon>
        <taxon>Spermatophyta</taxon>
        <taxon>Magnoliopsida</taxon>
        <taxon>eudicotyledons</taxon>
        <taxon>Gunneridae</taxon>
        <taxon>Pentapetalae</taxon>
        <taxon>rosids</taxon>
        <taxon>fabids</taxon>
        <taxon>Malpighiales</taxon>
        <taxon>Linaceae</taxon>
        <taxon>Linum</taxon>
    </lineage>
</organism>
<dbReference type="AlphaFoldDB" id="A0AAV2G400"/>
<keyword evidence="3" id="KW-1185">Reference proteome</keyword>
<evidence type="ECO:0000256" key="1">
    <source>
        <dbReference type="SAM" id="MobiDB-lite"/>
    </source>
</evidence>
<reference evidence="2 3" key="1">
    <citation type="submission" date="2024-04" db="EMBL/GenBank/DDBJ databases">
        <authorList>
            <person name="Fracassetti M."/>
        </authorList>
    </citation>
    <scope>NUCLEOTIDE SEQUENCE [LARGE SCALE GENOMIC DNA]</scope>
</reference>
<proteinExistence type="predicted"/>
<accession>A0AAV2G400</accession>